<keyword evidence="1" id="KW-0472">Membrane</keyword>
<evidence type="ECO:0000313" key="5">
    <source>
        <dbReference type="Proteomes" id="UP000664044"/>
    </source>
</evidence>
<dbReference type="Gene3D" id="3.55.50.30">
    <property type="match status" value="1"/>
</dbReference>
<dbReference type="PANTHER" id="PTHR30273:SF2">
    <property type="entry name" value="PROTEIN FECR"/>
    <property type="match status" value="1"/>
</dbReference>
<name>A0ABS3G6P6_9FLAO</name>
<feature type="transmembrane region" description="Helical" evidence="1">
    <location>
        <begin position="85"/>
        <end position="102"/>
    </location>
</feature>
<dbReference type="Proteomes" id="UP000664044">
    <property type="component" value="Unassembled WGS sequence"/>
</dbReference>
<keyword evidence="1" id="KW-1133">Transmembrane helix</keyword>
<dbReference type="InterPro" id="IPR012373">
    <property type="entry name" value="Ferrdict_sens_TM"/>
</dbReference>
<dbReference type="Gene3D" id="2.60.120.1440">
    <property type="match status" value="1"/>
</dbReference>
<evidence type="ECO:0000313" key="4">
    <source>
        <dbReference type="EMBL" id="MBO0354752.1"/>
    </source>
</evidence>
<evidence type="ECO:0000256" key="1">
    <source>
        <dbReference type="SAM" id="Phobius"/>
    </source>
</evidence>
<keyword evidence="5" id="KW-1185">Reference proteome</keyword>
<protein>
    <submittedName>
        <fullName evidence="4">FecR domain-containing protein</fullName>
    </submittedName>
</protein>
<organism evidence="4 5">
    <name type="scientific">Flagellimonas aurea</name>
    <dbReference type="NCBI Taxonomy" id="2915619"/>
    <lineage>
        <taxon>Bacteria</taxon>
        <taxon>Pseudomonadati</taxon>
        <taxon>Bacteroidota</taxon>
        <taxon>Flavobacteriia</taxon>
        <taxon>Flavobacteriales</taxon>
        <taxon>Flavobacteriaceae</taxon>
        <taxon>Flagellimonas</taxon>
    </lineage>
</organism>
<feature type="domain" description="Protein FecR C-terminal" evidence="3">
    <location>
        <begin position="318"/>
        <end position="386"/>
    </location>
</feature>
<feature type="domain" description="FecR protein" evidence="2">
    <location>
        <begin position="176"/>
        <end position="270"/>
    </location>
</feature>
<evidence type="ECO:0000259" key="3">
    <source>
        <dbReference type="Pfam" id="PF16344"/>
    </source>
</evidence>
<dbReference type="RefSeq" id="WP_207034138.1">
    <property type="nucleotide sequence ID" value="NZ_JAFLNL010000006.1"/>
</dbReference>
<keyword evidence="1" id="KW-0812">Transmembrane</keyword>
<dbReference type="Pfam" id="PF16344">
    <property type="entry name" value="FecR_C"/>
    <property type="match status" value="1"/>
</dbReference>
<dbReference type="InterPro" id="IPR032508">
    <property type="entry name" value="FecR_C"/>
</dbReference>
<proteinExistence type="predicted"/>
<evidence type="ECO:0000259" key="2">
    <source>
        <dbReference type="Pfam" id="PF04773"/>
    </source>
</evidence>
<gene>
    <name evidence="4" type="ORF">J0656_12065</name>
</gene>
<dbReference type="InterPro" id="IPR006860">
    <property type="entry name" value="FecR"/>
</dbReference>
<dbReference type="PANTHER" id="PTHR30273">
    <property type="entry name" value="PERIPLASMIC SIGNAL SENSOR AND SIGMA FACTOR ACTIVATOR FECR-RELATED"/>
    <property type="match status" value="1"/>
</dbReference>
<dbReference type="EMBL" id="JAFLNL010000006">
    <property type="protein sequence ID" value="MBO0354752.1"/>
    <property type="molecule type" value="Genomic_DNA"/>
</dbReference>
<accession>A0ABS3G6P6</accession>
<reference evidence="4 5" key="1">
    <citation type="submission" date="2021-03" db="EMBL/GenBank/DDBJ databases">
        <title>Muricauda lutimaris sp. nov. and Muricauda ruestringensis sp. nov, two marine members of the Flavobacteriaceae isolated from deep sea sediments of Western Pacific.</title>
        <authorList>
            <person name="Zhao S."/>
            <person name="Liu R."/>
        </authorList>
    </citation>
    <scope>NUCLEOTIDE SEQUENCE [LARGE SCALE GENOMIC DNA]</scope>
    <source>
        <strain evidence="4 5">BC31-1-A7</strain>
    </source>
</reference>
<dbReference type="Pfam" id="PF04773">
    <property type="entry name" value="FecR"/>
    <property type="match status" value="1"/>
</dbReference>
<comment type="caution">
    <text evidence="4">The sequence shown here is derived from an EMBL/GenBank/DDBJ whole genome shotgun (WGS) entry which is preliminary data.</text>
</comment>
<sequence length="388" mass="44213">MIVEIILKKLKGPISEEEEILFEKWLSEDDENFLTFQRLKKLQDNKLKELQNIHHLDSQEAWGTIQHGLHTNKSNKRLTTSYSRFMRYAAVFVGVVALSLFYKSFYMEKLVEVEHDPTAITLELGNGETRILSQSGSTAIVTRDGNVLGTKAENMVDYSQSDIDAVDNDLVYNTLHIPNGKTFKIVLSDGTTVNLNAGSTLTYPIKFVPGQQRKVTLIGEAFFHVKKNENSPFIVTSQSLDIRVLGTQFNVTSYPEDTNQKTVLVEGSVRLYESGTSYSEDDSTLLTPGDMASWESAHKEMSVQKVDTELYTSWMKGKLVLRGMKFKDMIKKLERHYGVSIQNKNMDLEDRVFTATFDVETIEEVLNTFVSETYFDYLIEDDQITILK</sequence>